<dbReference type="EC" id="2.7.11.1" evidence="1"/>
<keyword evidence="5 10" id="KW-0418">Kinase</keyword>
<dbReference type="Pfam" id="PF00069">
    <property type="entry name" value="Pkinase"/>
    <property type="match status" value="1"/>
</dbReference>
<dbReference type="InterPro" id="IPR011009">
    <property type="entry name" value="Kinase-like_dom_sf"/>
</dbReference>
<evidence type="ECO:0000256" key="5">
    <source>
        <dbReference type="ARBA" id="ARBA00022777"/>
    </source>
</evidence>
<organism evidence="10 11">
    <name type="scientific">Leucobacter albus</name>
    <dbReference type="NCBI Taxonomy" id="272210"/>
    <lineage>
        <taxon>Bacteria</taxon>
        <taxon>Bacillati</taxon>
        <taxon>Actinomycetota</taxon>
        <taxon>Actinomycetes</taxon>
        <taxon>Micrococcales</taxon>
        <taxon>Microbacteriaceae</taxon>
        <taxon>Leucobacter</taxon>
    </lineage>
</organism>
<evidence type="ECO:0000256" key="8">
    <source>
        <dbReference type="SAM" id="Phobius"/>
    </source>
</evidence>
<evidence type="ECO:0000256" key="4">
    <source>
        <dbReference type="ARBA" id="ARBA00022741"/>
    </source>
</evidence>
<dbReference type="Proteomes" id="UP001597181">
    <property type="component" value="Unassembled WGS sequence"/>
</dbReference>
<gene>
    <name evidence="10" type="ORF">ACFQ3U_16120</name>
</gene>
<keyword evidence="4 7" id="KW-0547">Nucleotide-binding</keyword>
<dbReference type="InterPro" id="IPR000719">
    <property type="entry name" value="Prot_kinase_dom"/>
</dbReference>
<keyword evidence="3 10" id="KW-0808">Transferase</keyword>
<keyword evidence="2" id="KW-0723">Serine/threonine-protein kinase</keyword>
<reference evidence="11" key="1">
    <citation type="journal article" date="2019" name="Int. J. Syst. Evol. Microbiol.">
        <title>The Global Catalogue of Microorganisms (GCM) 10K type strain sequencing project: providing services to taxonomists for standard genome sequencing and annotation.</title>
        <authorList>
            <consortium name="The Broad Institute Genomics Platform"/>
            <consortium name="The Broad Institute Genome Sequencing Center for Infectious Disease"/>
            <person name="Wu L."/>
            <person name="Ma J."/>
        </authorList>
    </citation>
    <scope>NUCLEOTIDE SEQUENCE [LARGE SCALE GENOMIC DNA]</scope>
    <source>
        <strain evidence="11">CCUG 50213</strain>
    </source>
</reference>
<keyword evidence="11" id="KW-1185">Reference proteome</keyword>
<keyword evidence="8" id="KW-0472">Membrane</keyword>
<evidence type="ECO:0000313" key="11">
    <source>
        <dbReference type="Proteomes" id="UP001597181"/>
    </source>
</evidence>
<evidence type="ECO:0000259" key="9">
    <source>
        <dbReference type="PROSITE" id="PS50011"/>
    </source>
</evidence>
<dbReference type="PANTHER" id="PTHR43289">
    <property type="entry name" value="MITOGEN-ACTIVATED PROTEIN KINASE KINASE KINASE 20-RELATED"/>
    <property type="match status" value="1"/>
</dbReference>
<evidence type="ECO:0000313" key="10">
    <source>
        <dbReference type="EMBL" id="MFD1203419.1"/>
    </source>
</evidence>
<dbReference type="InterPro" id="IPR017441">
    <property type="entry name" value="Protein_kinase_ATP_BS"/>
</dbReference>
<evidence type="ECO:0000256" key="3">
    <source>
        <dbReference type="ARBA" id="ARBA00022679"/>
    </source>
</evidence>
<evidence type="ECO:0000256" key="2">
    <source>
        <dbReference type="ARBA" id="ARBA00022527"/>
    </source>
</evidence>
<dbReference type="PROSITE" id="PS00108">
    <property type="entry name" value="PROTEIN_KINASE_ST"/>
    <property type="match status" value="1"/>
</dbReference>
<feature type="binding site" evidence="7">
    <location>
        <position position="44"/>
    </location>
    <ligand>
        <name>ATP</name>
        <dbReference type="ChEBI" id="CHEBI:30616"/>
    </ligand>
</feature>
<comment type="caution">
    <text evidence="10">The sequence shown here is derived from an EMBL/GenBank/DDBJ whole genome shotgun (WGS) entry which is preliminary data.</text>
</comment>
<dbReference type="PROSITE" id="PS00107">
    <property type="entry name" value="PROTEIN_KINASE_ATP"/>
    <property type="match status" value="1"/>
</dbReference>
<evidence type="ECO:0000256" key="7">
    <source>
        <dbReference type="PROSITE-ProRule" id="PRU10141"/>
    </source>
</evidence>
<feature type="transmembrane region" description="Helical" evidence="8">
    <location>
        <begin position="354"/>
        <end position="375"/>
    </location>
</feature>
<dbReference type="GO" id="GO:0004674">
    <property type="term" value="F:protein serine/threonine kinase activity"/>
    <property type="evidence" value="ECO:0007669"/>
    <property type="project" value="UniProtKB-EC"/>
</dbReference>
<dbReference type="CDD" id="cd14014">
    <property type="entry name" value="STKc_PknB_like"/>
    <property type="match status" value="1"/>
</dbReference>
<dbReference type="RefSeq" id="WP_343962332.1">
    <property type="nucleotide sequence ID" value="NZ_BAAAKZ010000016.1"/>
</dbReference>
<accession>A0ABW3TUS5</accession>
<feature type="domain" description="Protein kinase" evidence="9">
    <location>
        <begin position="15"/>
        <end position="285"/>
    </location>
</feature>
<sequence>MSEQKQLQPPGIPGFSYVRPLGSGGFARVYLYEQDMPRRVVAVKVLDGGAGTPDAARLREVFEGEADVMARLASHPSIVTIHQASISLDGSPYIAMEYCPASMGALTKGKPAALADVLDAGVRIAGALETAHRAGVLHRDIKPSNVLLTTLGKPVLADFGIAYVTQRGHAEEAEVAMSIPWSSPEVLELKVSGSVSSEVWSLGATLYSFAAGRSPFELPDRSQNSRSKLSERIMKAVYPAVPGAQGYEPFDEVLSRALRRSPEERYPSMTAFGEALQGLQRHYGFDVTPLEVVAEAWLPRTEAVAAGTRGPVVSSVGRVTRAAARAEHLAQMRGTDKDGLVLDRQTGSPLKAGLIGAGIAVAAVAAIGAVIWAIVGGSA</sequence>
<dbReference type="Gene3D" id="1.10.510.10">
    <property type="entry name" value="Transferase(Phosphotransferase) domain 1"/>
    <property type="match status" value="1"/>
</dbReference>
<proteinExistence type="predicted"/>
<dbReference type="Gene3D" id="3.30.200.20">
    <property type="entry name" value="Phosphorylase Kinase, domain 1"/>
    <property type="match status" value="1"/>
</dbReference>
<dbReference type="InterPro" id="IPR008271">
    <property type="entry name" value="Ser/Thr_kinase_AS"/>
</dbReference>
<dbReference type="SUPFAM" id="SSF56112">
    <property type="entry name" value="Protein kinase-like (PK-like)"/>
    <property type="match status" value="1"/>
</dbReference>
<protein>
    <recommendedName>
        <fullName evidence="1">non-specific serine/threonine protein kinase</fullName>
        <ecNumber evidence="1">2.7.11.1</ecNumber>
    </recommendedName>
</protein>
<keyword evidence="8" id="KW-0812">Transmembrane</keyword>
<evidence type="ECO:0000256" key="6">
    <source>
        <dbReference type="ARBA" id="ARBA00022840"/>
    </source>
</evidence>
<dbReference type="PANTHER" id="PTHR43289:SF6">
    <property type="entry name" value="SERINE_THREONINE-PROTEIN KINASE NEKL-3"/>
    <property type="match status" value="1"/>
</dbReference>
<keyword evidence="8" id="KW-1133">Transmembrane helix</keyword>
<dbReference type="EMBL" id="JBHTLY010000013">
    <property type="protein sequence ID" value="MFD1203419.1"/>
    <property type="molecule type" value="Genomic_DNA"/>
</dbReference>
<keyword evidence="6 7" id="KW-0067">ATP-binding</keyword>
<dbReference type="PROSITE" id="PS50011">
    <property type="entry name" value="PROTEIN_KINASE_DOM"/>
    <property type="match status" value="1"/>
</dbReference>
<dbReference type="SMART" id="SM00220">
    <property type="entry name" value="S_TKc"/>
    <property type="match status" value="1"/>
</dbReference>
<name>A0ABW3TUS5_9MICO</name>
<evidence type="ECO:0000256" key="1">
    <source>
        <dbReference type="ARBA" id="ARBA00012513"/>
    </source>
</evidence>